<dbReference type="Proteomes" id="UP001151287">
    <property type="component" value="Unassembled WGS sequence"/>
</dbReference>
<dbReference type="Pfam" id="PF01535">
    <property type="entry name" value="PPR"/>
    <property type="match status" value="4"/>
</dbReference>
<protein>
    <recommendedName>
        <fullName evidence="7">Pentatricopeptide repeat-containing protein</fullName>
    </recommendedName>
</protein>
<proteinExistence type="inferred from homology"/>
<evidence type="ECO:0000256" key="2">
    <source>
        <dbReference type="ARBA" id="ARBA00022737"/>
    </source>
</evidence>
<keyword evidence="3" id="KW-0809">Transit peptide</keyword>
<dbReference type="Gene3D" id="1.25.40.10">
    <property type="entry name" value="Tetratricopeptide repeat domain"/>
    <property type="match status" value="6"/>
</dbReference>
<feature type="repeat" description="PPR" evidence="4">
    <location>
        <begin position="211"/>
        <end position="241"/>
    </location>
</feature>
<gene>
    <name evidence="5" type="ORF">LUZ63_011215</name>
</gene>
<sequence length="644" mass="72784">MVWICHLFSPKLKSRIIFCSPHSRSCLSTLELIYPSTGLSNLSSSSSLHSPSSPSPWFSQILNLILQSKSESLESKLDSYCRIHLLRLSPAFTSCLLRSPSLHSHPDRCLQFFRWSSQQHQCLKIENQEDYNYHTLESYVSLVHAFSSVPSDKKNNVACVIKQLVCEMRSLGLSLTSSASVKLMKGLGIVGLVEELLWVWRQMKCAGLQPSLVHYNCLMDGLVNSGFVHSAEKVFYSMHEKPDILSHNILIKGYCNSRQTAKAVGLFKGMQKRAEVLPDEVTYLFLMQSYHVDHLYHDCVYLYQEMEERGLEIPPDVHGLLITGLCEQGKPFEGLKVFEEMLKRGCQPNVLIYTALIDSFTKSGLEDQAMSLFERMKNDGLTPDEVIYSAVINCLCNFGKLDEAMEYFRFCEKDGDAIINVVMYASLINAFGKAGLVEQAQKLFGEMPDKGLLPDSYCYNTLIDILVKEGRVNEALDQAKRMEKDGVDPTVYTYTMLIHGLFTNHRNEEAIKLWYYMVNEKGIMPTNAAFRVLSRGLCLSGKFNIACKVLDEIAPMGLVVENAHEEMFNVLCKSGRFKQACKLADEIVGKGREIPGRVRTAMINAFRKAGNADLAIKLMHSKIGIGYERFGSIKRRVKFLTLFD</sequence>
<feature type="repeat" description="PPR" evidence="4">
    <location>
        <begin position="420"/>
        <end position="454"/>
    </location>
</feature>
<evidence type="ECO:0008006" key="7">
    <source>
        <dbReference type="Google" id="ProtNLM"/>
    </source>
</evidence>
<keyword evidence="6" id="KW-1185">Reference proteome</keyword>
<dbReference type="EMBL" id="JAMQYH010000003">
    <property type="protein sequence ID" value="KAJ1694517.1"/>
    <property type="molecule type" value="Genomic_DNA"/>
</dbReference>
<feature type="repeat" description="PPR" evidence="4">
    <location>
        <begin position="384"/>
        <end position="418"/>
    </location>
</feature>
<dbReference type="SUPFAM" id="SSF48452">
    <property type="entry name" value="TPR-like"/>
    <property type="match status" value="1"/>
</dbReference>
<dbReference type="PANTHER" id="PTHR47447">
    <property type="entry name" value="OS03G0856100 PROTEIN"/>
    <property type="match status" value="1"/>
</dbReference>
<feature type="repeat" description="PPR" evidence="4">
    <location>
        <begin position="455"/>
        <end position="489"/>
    </location>
</feature>
<accession>A0A9Q0CIB7</accession>
<evidence type="ECO:0000256" key="1">
    <source>
        <dbReference type="ARBA" id="ARBA00007626"/>
    </source>
</evidence>
<organism evidence="5 6">
    <name type="scientific">Rhynchospora breviuscula</name>
    <dbReference type="NCBI Taxonomy" id="2022672"/>
    <lineage>
        <taxon>Eukaryota</taxon>
        <taxon>Viridiplantae</taxon>
        <taxon>Streptophyta</taxon>
        <taxon>Embryophyta</taxon>
        <taxon>Tracheophyta</taxon>
        <taxon>Spermatophyta</taxon>
        <taxon>Magnoliopsida</taxon>
        <taxon>Liliopsida</taxon>
        <taxon>Poales</taxon>
        <taxon>Cyperaceae</taxon>
        <taxon>Cyperoideae</taxon>
        <taxon>Rhynchosporeae</taxon>
        <taxon>Rhynchospora</taxon>
    </lineage>
</organism>
<feature type="repeat" description="PPR" evidence="4">
    <location>
        <begin position="314"/>
        <end position="348"/>
    </location>
</feature>
<dbReference type="OrthoDB" id="185373at2759"/>
<dbReference type="PROSITE" id="PS51375">
    <property type="entry name" value="PPR"/>
    <property type="match status" value="8"/>
</dbReference>
<dbReference type="NCBIfam" id="TIGR00756">
    <property type="entry name" value="PPR"/>
    <property type="match status" value="7"/>
</dbReference>
<dbReference type="Pfam" id="PF13041">
    <property type="entry name" value="PPR_2"/>
    <property type="match status" value="3"/>
</dbReference>
<dbReference type="AlphaFoldDB" id="A0A9Q0CIB7"/>
<evidence type="ECO:0000256" key="3">
    <source>
        <dbReference type="ARBA" id="ARBA00022946"/>
    </source>
</evidence>
<evidence type="ECO:0000313" key="6">
    <source>
        <dbReference type="Proteomes" id="UP001151287"/>
    </source>
</evidence>
<evidence type="ECO:0000256" key="4">
    <source>
        <dbReference type="PROSITE-ProRule" id="PRU00708"/>
    </source>
</evidence>
<dbReference type="SUPFAM" id="SSF81901">
    <property type="entry name" value="HCP-like"/>
    <property type="match status" value="1"/>
</dbReference>
<keyword evidence="2" id="KW-0677">Repeat</keyword>
<dbReference type="PANTHER" id="PTHR47447:SF21">
    <property type="entry name" value="PENTACOTRIPEPTIDE-REPEAT REGION OF PRORP DOMAIN-CONTAINING PROTEIN"/>
    <property type="match status" value="1"/>
</dbReference>
<evidence type="ECO:0000313" key="5">
    <source>
        <dbReference type="EMBL" id="KAJ1694517.1"/>
    </source>
</evidence>
<dbReference type="Pfam" id="PF12854">
    <property type="entry name" value="PPR_1"/>
    <property type="match status" value="1"/>
</dbReference>
<dbReference type="InterPro" id="IPR011990">
    <property type="entry name" value="TPR-like_helical_dom_sf"/>
</dbReference>
<feature type="repeat" description="PPR" evidence="4">
    <location>
        <begin position="349"/>
        <end position="383"/>
    </location>
</feature>
<comment type="caution">
    <text evidence="5">The sequence shown here is derived from an EMBL/GenBank/DDBJ whole genome shotgun (WGS) entry which is preliminary data.</text>
</comment>
<feature type="repeat" description="PPR" evidence="4">
    <location>
        <begin position="490"/>
        <end position="525"/>
    </location>
</feature>
<name>A0A9Q0CIB7_9POAL</name>
<feature type="repeat" description="PPR" evidence="4">
    <location>
        <begin position="243"/>
        <end position="277"/>
    </location>
</feature>
<comment type="similarity">
    <text evidence="1">Belongs to the PPR family. P subfamily.</text>
</comment>
<dbReference type="InterPro" id="IPR002885">
    <property type="entry name" value="PPR_rpt"/>
</dbReference>
<reference evidence="5" key="1">
    <citation type="journal article" date="2022" name="Cell">
        <title>Repeat-based holocentromeres influence genome architecture and karyotype evolution.</title>
        <authorList>
            <person name="Hofstatter P.G."/>
            <person name="Thangavel G."/>
            <person name="Lux T."/>
            <person name="Neumann P."/>
            <person name="Vondrak T."/>
            <person name="Novak P."/>
            <person name="Zhang M."/>
            <person name="Costa L."/>
            <person name="Castellani M."/>
            <person name="Scott A."/>
            <person name="Toegelov H."/>
            <person name="Fuchs J."/>
            <person name="Mata-Sucre Y."/>
            <person name="Dias Y."/>
            <person name="Vanzela A.L.L."/>
            <person name="Huettel B."/>
            <person name="Almeida C.C.S."/>
            <person name="Simkova H."/>
            <person name="Souza G."/>
            <person name="Pedrosa-Harand A."/>
            <person name="Macas J."/>
            <person name="Mayer K.F.X."/>
            <person name="Houben A."/>
            <person name="Marques A."/>
        </authorList>
    </citation>
    <scope>NUCLEOTIDE SEQUENCE</scope>
    <source>
        <strain evidence="5">RhyBre1mFocal</strain>
    </source>
</reference>